<evidence type="ECO:0000313" key="2">
    <source>
        <dbReference type="EMBL" id="KAK0151548.1"/>
    </source>
</evidence>
<gene>
    <name evidence="2" type="ORF">N1851_007153</name>
</gene>
<organism evidence="2 3">
    <name type="scientific">Merluccius polli</name>
    <name type="common">Benguela hake</name>
    <name type="synonym">Merluccius cadenati</name>
    <dbReference type="NCBI Taxonomy" id="89951"/>
    <lineage>
        <taxon>Eukaryota</taxon>
        <taxon>Metazoa</taxon>
        <taxon>Chordata</taxon>
        <taxon>Craniata</taxon>
        <taxon>Vertebrata</taxon>
        <taxon>Euteleostomi</taxon>
        <taxon>Actinopterygii</taxon>
        <taxon>Neopterygii</taxon>
        <taxon>Teleostei</taxon>
        <taxon>Neoteleostei</taxon>
        <taxon>Acanthomorphata</taxon>
        <taxon>Zeiogadaria</taxon>
        <taxon>Gadariae</taxon>
        <taxon>Gadiformes</taxon>
        <taxon>Gadoidei</taxon>
        <taxon>Merlucciidae</taxon>
        <taxon>Merluccius</taxon>
    </lineage>
</organism>
<proteinExistence type="predicted"/>
<reference evidence="2" key="1">
    <citation type="journal article" date="2023" name="Front. Mar. Sci.">
        <title>A new Merluccius polli reference genome to investigate the effects of global change in West African waters.</title>
        <authorList>
            <person name="Mateo J.L."/>
            <person name="Blanco-Fernandez C."/>
            <person name="Garcia-Vazquez E."/>
            <person name="Machado-Schiaffino G."/>
        </authorList>
    </citation>
    <scope>NUCLEOTIDE SEQUENCE</scope>
    <source>
        <strain evidence="2">C29</strain>
        <tissue evidence="2">Fin</tissue>
    </source>
</reference>
<sequence>MQQQDFVKFYDSVIAYVDKWFDFSPENVMVKLKPIGLYEELSFTDLEQMVAALKMTETVSMDQLYEEFCASQEEIQKDGQDTTISTREIHLLYPSPCPHASANGPVPLPTEEPSNHNRPFTSIVDEGPRQPAATWLLPSALGSPSK</sequence>
<comment type="caution">
    <text evidence="2">The sequence shown here is derived from an EMBL/GenBank/DDBJ whole genome shotgun (WGS) entry which is preliminary data.</text>
</comment>
<protein>
    <submittedName>
        <fullName evidence="2">Uncharacterized protein</fullName>
    </submittedName>
</protein>
<name>A0AA47P8T8_MERPO</name>
<accession>A0AA47P8T8</accession>
<evidence type="ECO:0000313" key="3">
    <source>
        <dbReference type="Proteomes" id="UP001174136"/>
    </source>
</evidence>
<evidence type="ECO:0000256" key="1">
    <source>
        <dbReference type="SAM" id="MobiDB-lite"/>
    </source>
</evidence>
<dbReference type="EMBL" id="JAOPHQ010001204">
    <property type="protein sequence ID" value="KAK0151548.1"/>
    <property type="molecule type" value="Genomic_DNA"/>
</dbReference>
<dbReference type="Proteomes" id="UP001174136">
    <property type="component" value="Unassembled WGS sequence"/>
</dbReference>
<feature type="region of interest" description="Disordered" evidence="1">
    <location>
        <begin position="97"/>
        <end position="146"/>
    </location>
</feature>
<dbReference type="AlphaFoldDB" id="A0AA47P8T8"/>
<keyword evidence="3" id="KW-1185">Reference proteome</keyword>